<dbReference type="InterPro" id="IPR000182">
    <property type="entry name" value="GNAT_dom"/>
</dbReference>
<evidence type="ECO:0000259" key="1">
    <source>
        <dbReference type="PROSITE" id="PS51186"/>
    </source>
</evidence>
<dbReference type="Proteomes" id="UP000198304">
    <property type="component" value="Unassembled WGS sequence"/>
</dbReference>
<feature type="domain" description="N-acetyltransferase" evidence="1">
    <location>
        <begin position="2"/>
        <end position="153"/>
    </location>
</feature>
<evidence type="ECO:0000313" key="3">
    <source>
        <dbReference type="Proteomes" id="UP000198304"/>
    </source>
</evidence>
<dbReference type="SUPFAM" id="SSF55729">
    <property type="entry name" value="Acyl-CoA N-acyltransferases (Nat)"/>
    <property type="match status" value="1"/>
</dbReference>
<keyword evidence="3" id="KW-1185">Reference proteome</keyword>
<dbReference type="RefSeq" id="WP_141131286.1">
    <property type="nucleotide sequence ID" value="NZ_FZOJ01000001.1"/>
</dbReference>
<dbReference type="CDD" id="cd04301">
    <property type="entry name" value="NAT_SF"/>
    <property type="match status" value="1"/>
</dbReference>
<keyword evidence="2" id="KW-0808">Transferase</keyword>
<gene>
    <name evidence="2" type="ORF">SAMN05446037_1001403</name>
</gene>
<name>A0A239A7P9_9FIRM</name>
<dbReference type="PROSITE" id="PS51186">
    <property type="entry name" value="GNAT"/>
    <property type="match status" value="1"/>
</dbReference>
<proteinExistence type="predicted"/>
<reference evidence="2 3" key="1">
    <citation type="submission" date="2017-06" db="EMBL/GenBank/DDBJ databases">
        <authorList>
            <person name="Kim H.J."/>
            <person name="Triplett B.A."/>
        </authorList>
    </citation>
    <scope>NUCLEOTIDE SEQUENCE [LARGE SCALE GENOMIC DNA]</scope>
    <source>
        <strain evidence="2 3">SCA</strain>
    </source>
</reference>
<dbReference type="Pfam" id="PF00583">
    <property type="entry name" value="Acetyltransf_1"/>
    <property type="match status" value="1"/>
</dbReference>
<dbReference type="Gene3D" id="3.40.630.30">
    <property type="match status" value="1"/>
</dbReference>
<protein>
    <submittedName>
        <fullName evidence="2">Acetyltransferase (GNAT) domain-containing protein</fullName>
    </submittedName>
</protein>
<organism evidence="2 3">
    <name type="scientific">Anaerovirgula multivorans</name>
    <dbReference type="NCBI Taxonomy" id="312168"/>
    <lineage>
        <taxon>Bacteria</taxon>
        <taxon>Bacillati</taxon>
        <taxon>Bacillota</taxon>
        <taxon>Clostridia</taxon>
        <taxon>Peptostreptococcales</taxon>
        <taxon>Natronincolaceae</taxon>
        <taxon>Anaerovirgula</taxon>
    </lineage>
</organism>
<dbReference type="InterPro" id="IPR016181">
    <property type="entry name" value="Acyl_CoA_acyltransferase"/>
</dbReference>
<evidence type="ECO:0000313" key="2">
    <source>
        <dbReference type="EMBL" id="SNR91696.1"/>
    </source>
</evidence>
<dbReference type="EMBL" id="FZOJ01000001">
    <property type="protein sequence ID" value="SNR91696.1"/>
    <property type="molecule type" value="Genomic_DNA"/>
</dbReference>
<sequence>MINFQLITEDLLEFVLEILNSNSYYNILENGNPLRSIEEARSEFLNQATDSYLIILGNKYVGIIDFLKNNPKDNCPWIGLLMIHGDYHSMGYGKKVYVSFEEKLKQQNFDNIRIGILQKNVGAKKYWASLGFKFYKNGQCQGKLVECFEKRLT</sequence>
<dbReference type="GO" id="GO:0016747">
    <property type="term" value="F:acyltransferase activity, transferring groups other than amino-acyl groups"/>
    <property type="evidence" value="ECO:0007669"/>
    <property type="project" value="InterPro"/>
</dbReference>
<dbReference type="OrthoDB" id="9800797at2"/>
<accession>A0A239A7P9</accession>
<dbReference type="AlphaFoldDB" id="A0A239A7P9"/>